<dbReference type="STRING" id="1670800.BSQ44_02790"/>
<dbReference type="KEGG" id="meso:BSQ44_02790"/>
<name>A0A1L3SLZ3_9HYPH</name>
<gene>
    <name evidence="2" type="ORF">BSQ44_02790</name>
</gene>
<dbReference type="EMBL" id="CP018171">
    <property type="protein sequence ID" value="APH70424.1"/>
    <property type="molecule type" value="Genomic_DNA"/>
</dbReference>
<evidence type="ECO:0000313" key="2">
    <source>
        <dbReference type="EMBL" id="APH70424.1"/>
    </source>
</evidence>
<proteinExistence type="predicted"/>
<feature type="region of interest" description="Disordered" evidence="1">
    <location>
        <begin position="41"/>
        <end position="96"/>
    </location>
</feature>
<feature type="compositionally biased region" description="Low complexity" evidence="1">
    <location>
        <begin position="60"/>
        <end position="84"/>
    </location>
</feature>
<accession>A0A1L3SLZ3</accession>
<evidence type="ECO:0000313" key="3">
    <source>
        <dbReference type="Proteomes" id="UP000182840"/>
    </source>
</evidence>
<dbReference type="AlphaFoldDB" id="A0A1L3SLZ3"/>
<evidence type="ECO:0000256" key="1">
    <source>
        <dbReference type="SAM" id="MobiDB-lite"/>
    </source>
</evidence>
<dbReference type="Proteomes" id="UP000182840">
    <property type="component" value="Chromosome"/>
</dbReference>
<dbReference type="Pfam" id="PF11154">
    <property type="entry name" value="DUF2934"/>
    <property type="match status" value="1"/>
</dbReference>
<keyword evidence="3" id="KW-1185">Reference proteome</keyword>
<feature type="compositionally biased region" description="Basic residues" evidence="1">
    <location>
        <begin position="87"/>
        <end position="96"/>
    </location>
</feature>
<organism evidence="2 3">
    <name type="scientific">Aquibium oceanicum</name>
    <dbReference type="NCBI Taxonomy" id="1670800"/>
    <lineage>
        <taxon>Bacteria</taxon>
        <taxon>Pseudomonadati</taxon>
        <taxon>Pseudomonadota</taxon>
        <taxon>Alphaproteobacteria</taxon>
        <taxon>Hyphomicrobiales</taxon>
        <taxon>Phyllobacteriaceae</taxon>
        <taxon>Aquibium</taxon>
    </lineage>
</organism>
<evidence type="ECO:0008006" key="4">
    <source>
        <dbReference type="Google" id="ProtNLM"/>
    </source>
</evidence>
<dbReference type="InterPro" id="IPR021327">
    <property type="entry name" value="DUF2934"/>
</dbReference>
<protein>
    <recommendedName>
        <fullName evidence="4">DUF2934 domain-containing protein</fullName>
    </recommendedName>
</protein>
<reference evidence="3" key="1">
    <citation type="submission" date="2016-11" db="EMBL/GenBank/DDBJ databases">
        <title>Mesorhizobium oceanicum sp. nov., isolated from deep seawater in South China Sea.</title>
        <authorList>
            <person name="Fu G.-Y."/>
        </authorList>
    </citation>
    <scope>NUCLEOTIDE SEQUENCE [LARGE SCALE GENOMIC DNA]</scope>
    <source>
        <strain evidence="3">B7</strain>
    </source>
</reference>
<sequence>MGMANDRSEALKQKAYEIWEREGRPEGMHDEHWAQAQRELDGEVAEKPKAARSRKKPAASEETVAVAAEVPVKKTAAAKPAASPAPKPKKPARTKP</sequence>